<keyword evidence="2" id="KW-1185">Reference proteome</keyword>
<gene>
    <name evidence="1" type="ORF">GFB49_01985</name>
</gene>
<sequence>MPVIKYKDVLLHFAHIPKCGGTSVERYVAGLNDVSMAFVDQLYVAQPSEQHWNVSSTQHIDGEPSGRLFPHDFFIAFLAIVCHPMSRLESAYKHQCLREKTIGDESMDTFVKTRLADNYLTKGWMDNHFYPQSGFFYPGANYQVFKLEDSGTEHAKAFIDAVLFGNATRRDVTHSNRVSKSNGLSPEDLKLSDEARTLVYKIYAMDFDNFGYHREITHKADTQPDVQQSDMRAAG</sequence>
<dbReference type="RefSeq" id="WP_153214119.1">
    <property type="nucleotide sequence ID" value="NZ_WIBF01000001.1"/>
</dbReference>
<dbReference type="GO" id="GO:0016020">
    <property type="term" value="C:membrane"/>
    <property type="evidence" value="ECO:0007669"/>
    <property type="project" value="InterPro"/>
</dbReference>
<name>A0A843YC13_9RHOB</name>
<dbReference type="InterPro" id="IPR027417">
    <property type="entry name" value="P-loop_NTPase"/>
</dbReference>
<protein>
    <recommendedName>
        <fullName evidence="3">Sulfotransferase family protein</fullName>
    </recommendedName>
</protein>
<dbReference type="Proteomes" id="UP000444174">
    <property type="component" value="Unassembled WGS sequence"/>
</dbReference>
<reference evidence="1 2" key="1">
    <citation type="submission" date="2019-10" db="EMBL/GenBank/DDBJ databases">
        <title>Epibacterium sp. nov., isolated from seawater.</title>
        <authorList>
            <person name="Zhang X."/>
            <person name="Li N."/>
        </authorList>
    </citation>
    <scope>NUCLEOTIDE SEQUENCE [LARGE SCALE GENOMIC DNA]</scope>
    <source>
        <strain evidence="1 2">SM1979</strain>
    </source>
</reference>
<evidence type="ECO:0000313" key="2">
    <source>
        <dbReference type="Proteomes" id="UP000444174"/>
    </source>
</evidence>
<dbReference type="Gene3D" id="3.40.50.300">
    <property type="entry name" value="P-loop containing nucleotide triphosphate hydrolases"/>
    <property type="match status" value="1"/>
</dbReference>
<comment type="caution">
    <text evidence="1">The sequence shown here is derived from an EMBL/GenBank/DDBJ whole genome shotgun (WGS) entry which is preliminary data.</text>
</comment>
<dbReference type="SUPFAM" id="SSF52540">
    <property type="entry name" value="P-loop containing nucleoside triphosphate hydrolases"/>
    <property type="match status" value="1"/>
</dbReference>
<evidence type="ECO:0008006" key="3">
    <source>
        <dbReference type="Google" id="ProtNLM"/>
    </source>
</evidence>
<accession>A0A843YC13</accession>
<organism evidence="1 2">
    <name type="scientific">Tritonibacter litoralis</name>
    <dbReference type="NCBI Taxonomy" id="2662264"/>
    <lineage>
        <taxon>Bacteria</taxon>
        <taxon>Pseudomonadati</taxon>
        <taxon>Pseudomonadota</taxon>
        <taxon>Alphaproteobacteria</taxon>
        <taxon>Rhodobacterales</taxon>
        <taxon>Paracoccaceae</taxon>
        <taxon>Tritonibacter</taxon>
    </lineage>
</organism>
<dbReference type="EMBL" id="WIBF01000001">
    <property type="protein sequence ID" value="MQQ07215.1"/>
    <property type="molecule type" value="Genomic_DNA"/>
</dbReference>
<proteinExistence type="predicted"/>
<dbReference type="InterPro" id="IPR005331">
    <property type="entry name" value="Sulfotransferase"/>
</dbReference>
<evidence type="ECO:0000313" key="1">
    <source>
        <dbReference type="EMBL" id="MQQ07215.1"/>
    </source>
</evidence>
<dbReference type="GO" id="GO:0008146">
    <property type="term" value="F:sulfotransferase activity"/>
    <property type="evidence" value="ECO:0007669"/>
    <property type="project" value="InterPro"/>
</dbReference>
<dbReference type="Pfam" id="PF03567">
    <property type="entry name" value="Sulfotransfer_2"/>
    <property type="match status" value="1"/>
</dbReference>
<dbReference type="AlphaFoldDB" id="A0A843YC13"/>